<evidence type="ECO:0000256" key="1">
    <source>
        <dbReference type="SAM" id="MobiDB-lite"/>
    </source>
</evidence>
<dbReference type="AlphaFoldDB" id="A0A9Q8LGZ1"/>
<dbReference type="EMBL" id="CP090167">
    <property type="protein sequence ID" value="UJO17231.1"/>
    <property type="molecule type" value="Genomic_DNA"/>
</dbReference>
<keyword evidence="3" id="KW-1185">Reference proteome</keyword>
<name>A0A9Q8LGZ1_PASFU</name>
<dbReference type="KEGG" id="ffu:CLAFUR5_05398"/>
<feature type="region of interest" description="Disordered" evidence="1">
    <location>
        <begin position="1"/>
        <end position="21"/>
    </location>
</feature>
<dbReference type="Proteomes" id="UP000756132">
    <property type="component" value="Chromosome 5"/>
</dbReference>
<dbReference type="GeneID" id="71985276"/>
<organism evidence="2 3">
    <name type="scientific">Passalora fulva</name>
    <name type="common">Tomato leaf mold</name>
    <name type="synonym">Cladosporium fulvum</name>
    <dbReference type="NCBI Taxonomy" id="5499"/>
    <lineage>
        <taxon>Eukaryota</taxon>
        <taxon>Fungi</taxon>
        <taxon>Dikarya</taxon>
        <taxon>Ascomycota</taxon>
        <taxon>Pezizomycotina</taxon>
        <taxon>Dothideomycetes</taxon>
        <taxon>Dothideomycetidae</taxon>
        <taxon>Mycosphaerellales</taxon>
        <taxon>Mycosphaerellaceae</taxon>
        <taxon>Fulvia</taxon>
    </lineage>
</organism>
<reference evidence="2" key="2">
    <citation type="journal article" date="2022" name="Microb. Genom.">
        <title>A chromosome-scale genome assembly of the tomato pathogen Cladosporium fulvum reveals a compartmentalized genome architecture and the presence of a dispensable chromosome.</title>
        <authorList>
            <person name="Zaccaron A.Z."/>
            <person name="Chen L.H."/>
            <person name="Samaras A."/>
            <person name="Stergiopoulos I."/>
        </authorList>
    </citation>
    <scope>NUCLEOTIDE SEQUENCE</scope>
    <source>
        <strain evidence="2">Race5_Kim</strain>
    </source>
</reference>
<dbReference type="RefSeq" id="XP_047761597.1">
    <property type="nucleotide sequence ID" value="XM_047904546.1"/>
</dbReference>
<accession>A0A9Q8LGZ1</accession>
<protein>
    <submittedName>
        <fullName evidence="2">Uncharacterized protein</fullName>
    </submittedName>
</protein>
<proteinExistence type="predicted"/>
<evidence type="ECO:0000313" key="2">
    <source>
        <dbReference type="EMBL" id="UJO17231.1"/>
    </source>
</evidence>
<gene>
    <name evidence="2" type="ORF">CLAFUR5_05398</name>
</gene>
<evidence type="ECO:0000313" key="3">
    <source>
        <dbReference type="Proteomes" id="UP000756132"/>
    </source>
</evidence>
<sequence length="101" mass="12082">MSEPAYTANSTNHQVPTLKHCPSATDLDMEYTREAPIEEKPSKRQFFKRSKTEPVPTWKREQEKKFKDWEKAMSKQTSSTSTFTDFYRPSKNNKAWWIFWL</sequence>
<reference evidence="2" key="1">
    <citation type="submission" date="2021-12" db="EMBL/GenBank/DDBJ databases">
        <authorList>
            <person name="Zaccaron A."/>
            <person name="Stergiopoulos I."/>
        </authorList>
    </citation>
    <scope>NUCLEOTIDE SEQUENCE</scope>
    <source>
        <strain evidence="2">Race5_Kim</strain>
    </source>
</reference>
<dbReference type="OrthoDB" id="3636895at2759"/>